<accession>A0AB35XBP8</accession>
<dbReference type="Proteomes" id="UP001331691">
    <property type="component" value="Unassembled WGS sequence"/>
</dbReference>
<gene>
    <name evidence="1" type="ORF">V4836_23515</name>
</gene>
<dbReference type="EMBL" id="JAZKKV010000001">
    <property type="protein sequence ID" value="MEE9657033.1"/>
    <property type="molecule type" value="Genomic_DNA"/>
</dbReference>
<dbReference type="RefSeq" id="WP_202217331.1">
    <property type="nucleotide sequence ID" value="NZ_JAWFHB010000035.1"/>
</dbReference>
<reference evidence="1 2" key="1">
    <citation type="submission" date="2023-10" db="EMBL/GenBank/DDBJ databases">
        <title>Wastewater isolates of ESBL- and carbapenemase-producing Gram-negative bacteria from New Zealand.</title>
        <authorList>
            <person name="Straub C."/>
            <person name="Weaver L."/>
            <person name="Cornelius A."/>
            <person name="Mcgill E."/>
            <person name="Dyet K."/>
            <person name="White L."/>
            <person name="Pattis I."/>
        </authorList>
    </citation>
    <scope>NUCLEOTIDE SEQUENCE [LARGE SCALE GENOMIC DNA]</scope>
    <source>
        <strain evidence="1 2">ESBL09</strain>
    </source>
</reference>
<proteinExistence type="predicted"/>
<evidence type="ECO:0000313" key="1">
    <source>
        <dbReference type="EMBL" id="MEE9657033.1"/>
    </source>
</evidence>
<keyword evidence="2" id="KW-1185">Reference proteome</keyword>
<comment type="caution">
    <text evidence="1">The sequence shown here is derived from an EMBL/GenBank/DDBJ whole genome shotgun (WGS) entry which is preliminary data.</text>
</comment>
<organism evidence="1 2">
    <name type="scientific">Kluyvera ascorbata</name>
    <dbReference type="NCBI Taxonomy" id="51288"/>
    <lineage>
        <taxon>Bacteria</taxon>
        <taxon>Pseudomonadati</taxon>
        <taxon>Pseudomonadota</taxon>
        <taxon>Gammaproteobacteria</taxon>
        <taxon>Enterobacterales</taxon>
        <taxon>Enterobacteriaceae</taxon>
        <taxon>Kluyvera</taxon>
    </lineage>
</organism>
<name>A0AB35XBP8_9ENTR</name>
<dbReference type="AlphaFoldDB" id="A0AB35XBP8"/>
<protein>
    <submittedName>
        <fullName evidence="1">Uncharacterized protein</fullName>
    </submittedName>
</protein>
<evidence type="ECO:0000313" key="2">
    <source>
        <dbReference type="Proteomes" id="UP001331691"/>
    </source>
</evidence>
<sequence length="45" mass="5038">MKKPAQASWLFFDLNSHTLGPTQIAGWRRCLIQPTAIVVNLNDGQ</sequence>